<dbReference type="Ensembl" id="ENSSDAT00000003436.1">
    <property type="protein sequence ID" value="ENSSDAP00000002974.1"/>
    <property type="gene ID" value="ENSSDAG00000002852.1"/>
</dbReference>
<dbReference type="PROSITE" id="PS51257">
    <property type="entry name" value="PROKAR_LIPOPROTEIN"/>
    <property type="match status" value="1"/>
</dbReference>
<sequence length="155" mass="16894">MRVLTALTLTLTAACAGVFFLCILGGRGLRWGKTGMSLILPVLEASQRLVDDAVYDTMKRNLNKREVATPAELLSFSKLTEPSSRAISRAAEIMETSLQALRLEHSQHPMDAVPEDLLSLVANLSGCLPHMLPPKCPDSCLANKYRLITGACNNR</sequence>
<proteinExistence type="predicted"/>
<reference evidence="1" key="1">
    <citation type="submission" date="2025-08" db="UniProtKB">
        <authorList>
            <consortium name="Ensembl"/>
        </authorList>
    </citation>
    <scope>IDENTIFICATION</scope>
</reference>
<accession>A0A8C9P5T6</accession>
<evidence type="ECO:0008006" key="3">
    <source>
        <dbReference type="Google" id="ProtNLM"/>
    </source>
</evidence>
<dbReference type="AlphaFoldDB" id="A0A8C9P5T6"/>
<dbReference type="InterPro" id="IPR019791">
    <property type="entry name" value="Haem_peroxidase_animal"/>
</dbReference>
<dbReference type="PROSITE" id="PS50292">
    <property type="entry name" value="PEROXIDASE_3"/>
    <property type="match status" value="1"/>
</dbReference>
<reference evidence="1" key="2">
    <citation type="submission" date="2025-09" db="UniProtKB">
        <authorList>
            <consortium name="Ensembl"/>
        </authorList>
    </citation>
    <scope>IDENTIFICATION</scope>
</reference>
<evidence type="ECO:0000313" key="2">
    <source>
        <dbReference type="Proteomes" id="UP000694422"/>
    </source>
</evidence>
<dbReference type="Proteomes" id="UP000694422">
    <property type="component" value="Unplaced"/>
</dbReference>
<protein>
    <recommendedName>
        <fullName evidence="3">Thyroid peroxidase</fullName>
    </recommendedName>
</protein>
<keyword evidence="2" id="KW-1185">Reference proteome</keyword>
<organism evidence="1 2">
    <name type="scientific">Spermophilus dauricus</name>
    <name type="common">Daurian ground squirrel</name>
    <dbReference type="NCBI Taxonomy" id="99837"/>
    <lineage>
        <taxon>Eukaryota</taxon>
        <taxon>Metazoa</taxon>
        <taxon>Chordata</taxon>
        <taxon>Craniata</taxon>
        <taxon>Vertebrata</taxon>
        <taxon>Euteleostomi</taxon>
        <taxon>Mammalia</taxon>
        <taxon>Eutheria</taxon>
        <taxon>Euarchontoglires</taxon>
        <taxon>Glires</taxon>
        <taxon>Rodentia</taxon>
        <taxon>Sciuromorpha</taxon>
        <taxon>Sciuridae</taxon>
        <taxon>Xerinae</taxon>
        <taxon>Marmotini</taxon>
        <taxon>Spermophilus</taxon>
    </lineage>
</organism>
<evidence type="ECO:0000313" key="1">
    <source>
        <dbReference type="Ensembl" id="ENSSDAP00000002974.1"/>
    </source>
</evidence>
<name>A0A8C9P5T6_SPEDA</name>